<dbReference type="EMBL" id="MPUH01000022">
    <property type="protein sequence ID" value="OMJ94733.1"/>
    <property type="molecule type" value="Genomic_DNA"/>
</dbReference>
<keyword evidence="7" id="KW-1185">Reference proteome</keyword>
<dbReference type="PROSITE" id="PS50404">
    <property type="entry name" value="GST_NTER"/>
    <property type="match status" value="1"/>
</dbReference>
<name>A0A1R2D0H4_9CILI</name>
<accession>A0A1R2D0H4</accession>
<dbReference type="Gene3D" id="3.40.30.10">
    <property type="entry name" value="Glutaredoxin"/>
    <property type="match status" value="1"/>
</dbReference>
<dbReference type="InterPro" id="IPR004046">
    <property type="entry name" value="GST_C"/>
</dbReference>
<gene>
    <name evidence="6" type="ORF">SteCoe_2077</name>
</gene>
<keyword evidence="2" id="KW-0963">Cytoplasm</keyword>
<organism evidence="6 7">
    <name type="scientific">Stentor coeruleus</name>
    <dbReference type="NCBI Taxonomy" id="5963"/>
    <lineage>
        <taxon>Eukaryota</taxon>
        <taxon>Sar</taxon>
        <taxon>Alveolata</taxon>
        <taxon>Ciliophora</taxon>
        <taxon>Postciliodesmatophora</taxon>
        <taxon>Heterotrichea</taxon>
        <taxon>Heterotrichida</taxon>
        <taxon>Stentoridae</taxon>
        <taxon>Stentor</taxon>
    </lineage>
</organism>
<dbReference type="SFLD" id="SFLDG00358">
    <property type="entry name" value="Main_(cytGST)"/>
    <property type="match status" value="1"/>
</dbReference>
<dbReference type="Pfam" id="PF00043">
    <property type="entry name" value="GST_C"/>
    <property type="match status" value="1"/>
</dbReference>
<dbReference type="SFLD" id="SFLDS00019">
    <property type="entry name" value="Glutathione_Transferase_(cytos"/>
    <property type="match status" value="1"/>
</dbReference>
<dbReference type="InterPro" id="IPR004045">
    <property type="entry name" value="Glutathione_S-Trfase_N"/>
</dbReference>
<evidence type="ECO:0000259" key="4">
    <source>
        <dbReference type="PROSITE" id="PS50404"/>
    </source>
</evidence>
<protein>
    <recommendedName>
        <fullName evidence="8">Glutathione S-transferase</fullName>
    </recommendedName>
</protein>
<evidence type="ECO:0000256" key="3">
    <source>
        <dbReference type="RuleBase" id="RU003494"/>
    </source>
</evidence>
<dbReference type="GO" id="GO:0005737">
    <property type="term" value="C:cytoplasm"/>
    <property type="evidence" value="ECO:0007669"/>
    <property type="project" value="UniProtKB-SubCell"/>
</dbReference>
<dbReference type="OrthoDB" id="288530at2759"/>
<feature type="domain" description="GST C-terminal" evidence="5">
    <location>
        <begin position="90"/>
        <end position="221"/>
    </location>
</feature>
<evidence type="ECO:0008006" key="8">
    <source>
        <dbReference type="Google" id="ProtNLM"/>
    </source>
</evidence>
<sequence length="221" mass="25781">MESPVLIYAELLSQPCRSVVAFCEYSNIPYELKVINLLAGEHETEEFIKMNPFKEIPTLAHGDFYLNESAAIVMYLADAFNVDNEWYPKDIKLRARVNAYLHAHHKFTREPCRDYFFYCLVAPKYFAYPEPSESERARLKDNYEKYFSTLDWALEETGFIARTPYMTIADVFAYSEIVQTEVFNINWEAHPRAKKWFETVSLNPVVQQVHAPIRAVIAKGI</sequence>
<comment type="subcellular location">
    <subcellularLocation>
        <location evidence="1">Cytoplasm</location>
    </subcellularLocation>
</comment>
<dbReference type="GO" id="GO:0006749">
    <property type="term" value="P:glutathione metabolic process"/>
    <property type="evidence" value="ECO:0007669"/>
    <property type="project" value="TreeGrafter"/>
</dbReference>
<dbReference type="InterPro" id="IPR051369">
    <property type="entry name" value="GST_Theta"/>
</dbReference>
<dbReference type="InterPro" id="IPR040079">
    <property type="entry name" value="Glutathione_S-Trfase"/>
</dbReference>
<dbReference type="SUPFAM" id="SSF52833">
    <property type="entry name" value="Thioredoxin-like"/>
    <property type="match status" value="1"/>
</dbReference>
<dbReference type="GO" id="GO:0004364">
    <property type="term" value="F:glutathione transferase activity"/>
    <property type="evidence" value="ECO:0007669"/>
    <property type="project" value="TreeGrafter"/>
</dbReference>
<dbReference type="PANTHER" id="PTHR43917">
    <property type="match status" value="1"/>
</dbReference>
<comment type="caution">
    <text evidence="6">The sequence shown here is derived from an EMBL/GenBank/DDBJ whole genome shotgun (WGS) entry which is preliminary data.</text>
</comment>
<reference evidence="6 7" key="1">
    <citation type="submission" date="2016-11" db="EMBL/GenBank/DDBJ databases">
        <title>The macronuclear genome of Stentor coeruleus: a giant cell with tiny introns.</title>
        <authorList>
            <person name="Slabodnick M."/>
            <person name="Ruby J.G."/>
            <person name="Reiff S.B."/>
            <person name="Swart E.C."/>
            <person name="Gosai S."/>
            <person name="Prabakaran S."/>
            <person name="Witkowska E."/>
            <person name="Larue G.E."/>
            <person name="Fisher S."/>
            <person name="Freeman R.M."/>
            <person name="Gunawardena J."/>
            <person name="Chu W."/>
            <person name="Stover N.A."/>
            <person name="Gregory B.D."/>
            <person name="Nowacki M."/>
            <person name="Derisi J."/>
            <person name="Roy S.W."/>
            <person name="Marshall W.F."/>
            <person name="Sood P."/>
        </authorList>
    </citation>
    <scope>NUCLEOTIDE SEQUENCE [LARGE SCALE GENOMIC DNA]</scope>
    <source>
        <strain evidence="6">WM001</strain>
    </source>
</reference>
<dbReference type="Gene3D" id="1.20.1050.10">
    <property type="match status" value="1"/>
</dbReference>
<dbReference type="InterPro" id="IPR036282">
    <property type="entry name" value="Glutathione-S-Trfase_C_sf"/>
</dbReference>
<evidence type="ECO:0000256" key="2">
    <source>
        <dbReference type="ARBA" id="ARBA00022490"/>
    </source>
</evidence>
<feature type="domain" description="GST N-terminal" evidence="4">
    <location>
        <begin position="3"/>
        <end position="84"/>
    </location>
</feature>
<dbReference type="InterPro" id="IPR036249">
    <property type="entry name" value="Thioredoxin-like_sf"/>
</dbReference>
<dbReference type="PROSITE" id="PS50405">
    <property type="entry name" value="GST_CTER"/>
    <property type="match status" value="1"/>
</dbReference>
<evidence type="ECO:0000313" key="7">
    <source>
        <dbReference type="Proteomes" id="UP000187209"/>
    </source>
</evidence>
<dbReference type="Pfam" id="PF02798">
    <property type="entry name" value="GST_N"/>
    <property type="match status" value="1"/>
</dbReference>
<dbReference type="SUPFAM" id="SSF47616">
    <property type="entry name" value="GST C-terminal domain-like"/>
    <property type="match status" value="1"/>
</dbReference>
<proteinExistence type="inferred from homology"/>
<dbReference type="PANTHER" id="PTHR43917:SF8">
    <property type="entry name" value="GH16740P-RELATED"/>
    <property type="match status" value="1"/>
</dbReference>
<comment type="similarity">
    <text evidence="3">Belongs to the GST superfamily.</text>
</comment>
<dbReference type="AlphaFoldDB" id="A0A1R2D0H4"/>
<dbReference type="Proteomes" id="UP000187209">
    <property type="component" value="Unassembled WGS sequence"/>
</dbReference>
<dbReference type="InterPro" id="IPR010987">
    <property type="entry name" value="Glutathione-S-Trfase_C-like"/>
</dbReference>
<evidence type="ECO:0000256" key="1">
    <source>
        <dbReference type="ARBA" id="ARBA00004496"/>
    </source>
</evidence>
<evidence type="ECO:0000313" key="6">
    <source>
        <dbReference type="EMBL" id="OMJ94733.1"/>
    </source>
</evidence>
<evidence type="ECO:0000259" key="5">
    <source>
        <dbReference type="PROSITE" id="PS50405"/>
    </source>
</evidence>